<keyword evidence="3" id="KW-1185">Reference proteome</keyword>
<gene>
    <name evidence="2" type="ORF">Plil01_000261700</name>
</gene>
<dbReference type="EMBL" id="BSXW01000094">
    <property type="protein sequence ID" value="GMF11951.1"/>
    <property type="molecule type" value="Genomic_DNA"/>
</dbReference>
<keyword evidence="1" id="KW-0732">Signal</keyword>
<name>A0A9W6TDC1_9STRA</name>
<dbReference type="Proteomes" id="UP001165083">
    <property type="component" value="Unassembled WGS sequence"/>
</dbReference>
<feature type="signal peptide" evidence="1">
    <location>
        <begin position="1"/>
        <end position="23"/>
    </location>
</feature>
<evidence type="ECO:0000256" key="1">
    <source>
        <dbReference type="SAM" id="SignalP"/>
    </source>
</evidence>
<protein>
    <submittedName>
        <fullName evidence="2">Unnamed protein product</fullName>
    </submittedName>
</protein>
<feature type="chain" id="PRO_5040954050" evidence="1">
    <location>
        <begin position="24"/>
        <end position="93"/>
    </location>
</feature>
<organism evidence="2 3">
    <name type="scientific">Phytophthora lilii</name>
    <dbReference type="NCBI Taxonomy" id="2077276"/>
    <lineage>
        <taxon>Eukaryota</taxon>
        <taxon>Sar</taxon>
        <taxon>Stramenopiles</taxon>
        <taxon>Oomycota</taxon>
        <taxon>Peronosporomycetes</taxon>
        <taxon>Peronosporales</taxon>
        <taxon>Peronosporaceae</taxon>
        <taxon>Phytophthora</taxon>
    </lineage>
</organism>
<comment type="caution">
    <text evidence="2">The sequence shown here is derived from an EMBL/GenBank/DDBJ whole genome shotgun (WGS) entry which is preliminary data.</text>
</comment>
<proteinExistence type="predicted"/>
<evidence type="ECO:0000313" key="3">
    <source>
        <dbReference type="Proteomes" id="UP001165083"/>
    </source>
</evidence>
<evidence type="ECO:0000313" key="2">
    <source>
        <dbReference type="EMBL" id="GMF11951.1"/>
    </source>
</evidence>
<dbReference type="AlphaFoldDB" id="A0A9W6TDC1"/>
<sequence length="93" mass="10488">MGVGRFIIVAIAVLVAVVTTTEGALTSPQERVDKAASLHATSNEAIEATSNNNLRFRASYSGSGDEWWGNLKKWFKNKFFFWKRSKKVSNRRH</sequence>
<reference evidence="2" key="1">
    <citation type="submission" date="2023-04" db="EMBL/GenBank/DDBJ databases">
        <title>Phytophthora lilii NBRC 32176.</title>
        <authorList>
            <person name="Ichikawa N."/>
            <person name="Sato H."/>
            <person name="Tonouchi N."/>
        </authorList>
    </citation>
    <scope>NUCLEOTIDE SEQUENCE</scope>
    <source>
        <strain evidence="2">NBRC 32176</strain>
    </source>
</reference>
<accession>A0A9W6TDC1</accession>